<dbReference type="PANTHER" id="PTHR38686">
    <property type="entry name" value="APOLIPOPROTEIN N-ACYLTRANSFERASE"/>
    <property type="match status" value="1"/>
</dbReference>
<comment type="caution">
    <text evidence="11">The sequence shown here is derived from an EMBL/GenBank/DDBJ whole genome shotgun (WGS) entry which is preliminary data.</text>
</comment>
<accession>A0A1B8QC86</accession>
<evidence type="ECO:0000256" key="5">
    <source>
        <dbReference type="ARBA" id="ARBA00022692"/>
    </source>
</evidence>
<evidence type="ECO:0000313" key="11">
    <source>
        <dbReference type="EMBL" id="OBX78268.1"/>
    </source>
</evidence>
<feature type="transmembrane region" description="Helical" evidence="9">
    <location>
        <begin position="76"/>
        <end position="96"/>
    </location>
</feature>
<dbReference type="RefSeq" id="WP_067236672.1">
    <property type="nucleotide sequence ID" value="NZ_LZMZ01000018.1"/>
</dbReference>
<dbReference type="OrthoDB" id="9804277at2"/>
<dbReference type="InterPro" id="IPR036526">
    <property type="entry name" value="C-N_Hydrolase_sf"/>
</dbReference>
<feature type="transmembrane region" description="Helical" evidence="9">
    <location>
        <begin position="208"/>
        <end position="226"/>
    </location>
</feature>
<proteinExistence type="inferred from homology"/>
<evidence type="ECO:0000313" key="12">
    <source>
        <dbReference type="Proteomes" id="UP000092508"/>
    </source>
</evidence>
<dbReference type="PANTHER" id="PTHR38686:SF1">
    <property type="entry name" value="APOLIPOPROTEIN N-ACYLTRANSFERASE"/>
    <property type="match status" value="1"/>
</dbReference>
<feature type="transmembrane region" description="Helical" evidence="9">
    <location>
        <begin position="499"/>
        <end position="518"/>
    </location>
</feature>
<dbReference type="STRING" id="34059.A9308_06630"/>
<evidence type="ECO:0000256" key="9">
    <source>
        <dbReference type="HAMAP-Rule" id="MF_01148"/>
    </source>
</evidence>
<evidence type="ECO:0000256" key="4">
    <source>
        <dbReference type="ARBA" id="ARBA00022679"/>
    </source>
</evidence>
<feature type="domain" description="CN hydrolase" evidence="10">
    <location>
        <begin position="243"/>
        <end position="489"/>
    </location>
</feature>
<organism evidence="11 12">
    <name type="scientific">Faucicola atlantae</name>
    <dbReference type="NCBI Taxonomy" id="34059"/>
    <lineage>
        <taxon>Bacteria</taxon>
        <taxon>Pseudomonadati</taxon>
        <taxon>Pseudomonadota</taxon>
        <taxon>Gammaproteobacteria</taxon>
        <taxon>Moraxellales</taxon>
        <taxon>Moraxellaceae</taxon>
        <taxon>Faucicola</taxon>
    </lineage>
</organism>
<reference evidence="11 12" key="1">
    <citation type="submission" date="2016-06" db="EMBL/GenBank/DDBJ databases">
        <title>Draft genome of Moraxella atlantae CCUG 66109.</title>
        <authorList>
            <person name="Salva-Serra F."/>
            <person name="Engstrom-Jakobsson H."/>
            <person name="Thorell K."/>
            <person name="Gonzales-Siles L."/>
            <person name="Karlsson R."/>
            <person name="Boulund F."/>
            <person name="Engstrand L."/>
            <person name="Kristiansson E."/>
            <person name="Moore E."/>
        </authorList>
    </citation>
    <scope>NUCLEOTIDE SEQUENCE [LARGE SCALE GENOMIC DNA]</scope>
    <source>
        <strain evidence="11 12">CCUG 66109</strain>
    </source>
</reference>
<gene>
    <name evidence="9" type="primary">lnt</name>
    <name evidence="11" type="ORF">A9308_06630</name>
</gene>
<protein>
    <recommendedName>
        <fullName evidence="9">Apolipoprotein N-acyltransferase</fullName>
        <shortName evidence="9">ALP N-acyltransferase</shortName>
        <ecNumber evidence="9">2.3.1.269</ecNumber>
    </recommendedName>
</protein>
<feature type="transmembrane region" description="Helical" evidence="9">
    <location>
        <begin position="175"/>
        <end position="196"/>
    </location>
</feature>
<keyword evidence="4 9" id="KW-0808">Transferase</keyword>
<dbReference type="Gene3D" id="3.60.110.10">
    <property type="entry name" value="Carbon-nitrogen hydrolase"/>
    <property type="match status" value="1"/>
</dbReference>
<dbReference type="AlphaFoldDB" id="A0A1B8QC86"/>
<dbReference type="UniPathway" id="UPA00666"/>
<dbReference type="GO" id="GO:0005886">
    <property type="term" value="C:plasma membrane"/>
    <property type="evidence" value="ECO:0007669"/>
    <property type="project" value="UniProtKB-SubCell"/>
</dbReference>
<feature type="transmembrane region" description="Helical" evidence="9">
    <location>
        <begin position="108"/>
        <end position="132"/>
    </location>
</feature>
<keyword evidence="8 9" id="KW-0012">Acyltransferase</keyword>
<dbReference type="EMBL" id="LZMZ01000018">
    <property type="protein sequence ID" value="OBX78268.1"/>
    <property type="molecule type" value="Genomic_DNA"/>
</dbReference>
<keyword evidence="11" id="KW-0449">Lipoprotein</keyword>
<dbReference type="PROSITE" id="PS50263">
    <property type="entry name" value="CN_HYDROLASE"/>
    <property type="match status" value="1"/>
</dbReference>
<comment type="function">
    <text evidence="9">Catalyzes the phospholipid dependent N-acylation of the N-terminal cysteine of apolipoprotein, the last step in lipoprotein maturation.</text>
</comment>
<keyword evidence="7 9" id="KW-0472">Membrane</keyword>
<feature type="transmembrane region" description="Helical" evidence="9">
    <location>
        <begin position="152"/>
        <end position="169"/>
    </location>
</feature>
<dbReference type="Pfam" id="PF20154">
    <property type="entry name" value="LNT_N"/>
    <property type="match status" value="1"/>
</dbReference>
<evidence type="ECO:0000256" key="6">
    <source>
        <dbReference type="ARBA" id="ARBA00022989"/>
    </source>
</evidence>
<dbReference type="InterPro" id="IPR004563">
    <property type="entry name" value="Apolipo_AcylTrfase"/>
</dbReference>
<keyword evidence="5 9" id="KW-0812">Transmembrane</keyword>
<dbReference type="InterPro" id="IPR003010">
    <property type="entry name" value="C-N_Hydrolase"/>
</dbReference>
<sequence>MRITTQTLRQRRLVNTHEQASKYAPRGRFVAHLLLAWLAGAVFVFALAPYGVWGVALLSPAVLYALLLPNLTNARAFWLGEAYGMGLWCVGAFWLYTSIHTYGDTPMWLALLLIAGMGAIMGLFHAVLALVFNRLGKQPFAFAALWVLQEWLKTWLFTGFPWLFVGYAYTEQPWLTSLAPVFGVFALSFVSVLASASAVEALRRRYRFLLPVALCLLASLALYWRAPSWTTPTDARPLSVSLIQGNIPQDLKWLQEYQIQTLAIYAGLSKTEWGRDIVLWPESSIPMFQIDAMPFISQVANIAKQHNTAWLTGIPYVDVAEYNPKTDAYEPFYNSVIALGADAKGLYKKQNLVPVGEYIPFEGALNWLLPDLMGGEMSFRAGKPNQAPLAVKNQHIGVAVCYEVAYPDTTRHNARGSNFLLTVSNDAWFGTSAGPLQHLQMVQMRAIETGRWFMRATNTGVTAIINDKGQIVARAPQFTRTVLRGEVQPRQGDTPFMRWGSYPVLLLSVLLTIMSALGQRHARTRAR</sequence>
<dbReference type="Pfam" id="PF00795">
    <property type="entry name" value="CN_hydrolase"/>
    <property type="match status" value="1"/>
</dbReference>
<comment type="similarity">
    <text evidence="2 9">Belongs to the CN hydrolase family. Apolipoprotein N-acyltransferase subfamily.</text>
</comment>
<comment type="pathway">
    <text evidence="9">Protein modification; lipoprotein biosynthesis (N-acyl transfer).</text>
</comment>
<keyword evidence="6 9" id="KW-1133">Transmembrane helix</keyword>
<comment type="catalytic activity">
    <reaction evidence="9">
        <text>N-terminal S-1,2-diacyl-sn-glyceryl-L-cysteinyl-[lipoprotein] + a glycerophospholipid = N-acyl-S-1,2-diacyl-sn-glyceryl-L-cysteinyl-[lipoprotein] + a 2-acyl-sn-glycero-3-phospholipid + H(+)</text>
        <dbReference type="Rhea" id="RHEA:48228"/>
        <dbReference type="Rhea" id="RHEA-COMP:14681"/>
        <dbReference type="Rhea" id="RHEA-COMP:14684"/>
        <dbReference type="ChEBI" id="CHEBI:15378"/>
        <dbReference type="ChEBI" id="CHEBI:136912"/>
        <dbReference type="ChEBI" id="CHEBI:140656"/>
        <dbReference type="ChEBI" id="CHEBI:140657"/>
        <dbReference type="ChEBI" id="CHEBI:140660"/>
        <dbReference type="EC" id="2.3.1.269"/>
    </reaction>
</comment>
<evidence type="ECO:0000256" key="3">
    <source>
        <dbReference type="ARBA" id="ARBA00022475"/>
    </source>
</evidence>
<keyword evidence="3 9" id="KW-1003">Cell membrane</keyword>
<dbReference type="Proteomes" id="UP000092508">
    <property type="component" value="Unassembled WGS sequence"/>
</dbReference>
<name>A0A1B8QC86_9GAMM</name>
<feature type="transmembrane region" description="Helical" evidence="9">
    <location>
        <begin position="29"/>
        <end position="46"/>
    </location>
</feature>
<dbReference type="EC" id="2.3.1.269" evidence="9"/>
<dbReference type="NCBIfam" id="TIGR00546">
    <property type="entry name" value="lnt"/>
    <property type="match status" value="1"/>
</dbReference>
<evidence type="ECO:0000256" key="8">
    <source>
        <dbReference type="ARBA" id="ARBA00023315"/>
    </source>
</evidence>
<dbReference type="InterPro" id="IPR045378">
    <property type="entry name" value="LNT_N"/>
</dbReference>
<evidence type="ECO:0000259" key="10">
    <source>
        <dbReference type="PROSITE" id="PS50263"/>
    </source>
</evidence>
<comment type="subcellular location">
    <subcellularLocation>
        <location evidence="1 9">Cell membrane</location>
        <topology evidence="1 9">Multi-pass membrane protein</topology>
    </subcellularLocation>
</comment>
<dbReference type="GO" id="GO:0042158">
    <property type="term" value="P:lipoprotein biosynthetic process"/>
    <property type="evidence" value="ECO:0007669"/>
    <property type="project" value="UniProtKB-UniRule"/>
</dbReference>
<dbReference type="SUPFAM" id="SSF56317">
    <property type="entry name" value="Carbon-nitrogen hydrolase"/>
    <property type="match status" value="1"/>
</dbReference>
<dbReference type="GO" id="GO:0016410">
    <property type="term" value="F:N-acyltransferase activity"/>
    <property type="evidence" value="ECO:0007669"/>
    <property type="project" value="UniProtKB-UniRule"/>
</dbReference>
<evidence type="ECO:0000256" key="1">
    <source>
        <dbReference type="ARBA" id="ARBA00004651"/>
    </source>
</evidence>
<dbReference type="CDD" id="cd07571">
    <property type="entry name" value="ALP_N-acyl_transferase"/>
    <property type="match status" value="1"/>
</dbReference>
<feature type="transmembrane region" description="Helical" evidence="9">
    <location>
        <begin position="52"/>
        <end position="69"/>
    </location>
</feature>
<evidence type="ECO:0000256" key="7">
    <source>
        <dbReference type="ARBA" id="ARBA00023136"/>
    </source>
</evidence>
<evidence type="ECO:0000256" key="2">
    <source>
        <dbReference type="ARBA" id="ARBA00010065"/>
    </source>
</evidence>
<dbReference type="HAMAP" id="MF_01148">
    <property type="entry name" value="Lnt"/>
    <property type="match status" value="1"/>
</dbReference>